<dbReference type="OrthoDB" id="163546at2"/>
<dbReference type="Gene3D" id="2.40.50.100">
    <property type="match status" value="1"/>
</dbReference>
<dbReference type="SUPFAM" id="SSF51230">
    <property type="entry name" value="Single hybrid motif"/>
    <property type="match status" value="1"/>
</dbReference>
<dbReference type="InterPro" id="IPR011053">
    <property type="entry name" value="Single_hybrid_motif"/>
</dbReference>
<comment type="caution">
    <text evidence="3">The sequence shown here is derived from an EMBL/GenBank/DDBJ whole genome shotgun (WGS) entry which is preliminary data.</text>
</comment>
<proteinExistence type="predicted"/>
<keyword evidence="4" id="KW-1185">Reference proteome</keyword>
<dbReference type="EMBL" id="RIAX01000004">
    <property type="protein sequence ID" value="RNF39721.1"/>
    <property type="molecule type" value="Genomic_DNA"/>
</dbReference>
<evidence type="ECO:0000256" key="1">
    <source>
        <dbReference type="ARBA" id="ARBA00023267"/>
    </source>
</evidence>
<sequence length="73" mass="8152">MILKEVEAEITGSVWKIEVTEGQKVEEDDVLLIIESMKMEIPLLSTIAGVVKEIRVKEGEDLQEGKVAVIIEE</sequence>
<dbReference type="InterPro" id="IPR050709">
    <property type="entry name" value="Biotin_Carboxyl_Carrier/Decarb"/>
</dbReference>
<evidence type="ECO:0000313" key="4">
    <source>
        <dbReference type="Proteomes" id="UP000275473"/>
    </source>
</evidence>
<dbReference type="Pfam" id="PF00364">
    <property type="entry name" value="Biotin_lipoyl"/>
    <property type="match status" value="1"/>
</dbReference>
<dbReference type="CDD" id="cd06850">
    <property type="entry name" value="biotinyl_domain"/>
    <property type="match status" value="1"/>
</dbReference>
<dbReference type="PANTHER" id="PTHR45266:SF3">
    <property type="entry name" value="OXALOACETATE DECARBOXYLASE ALPHA CHAIN"/>
    <property type="match status" value="1"/>
</dbReference>
<dbReference type="RefSeq" id="WP_123164916.1">
    <property type="nucleotide sequence ID" value="NZ_RIAX01000004.1"/>
</dbReference>
<feature type="domain" description="Lipoyl-binding" evidence="2">
    <location>
        <begin position="1"/>
        <end position="72"/>
    </location>
</feature>
<dbReference type="InterPro" id="IPR000089">
    <property type="entry name" value="Biotin_lipoyl"/>
</dbReference>
<accession>A0A3M8P8G7</accession>
<dbReference type="Proteomes" id="UP000275473">
    <property type="component" value="Unassembled WGS sequence"/>
</dbReference>
<evidence type="ECO:0000313" key="3">
    <source>
        <dbReference type="EMBL" id="RNF39721.1"/>
    </source>
</evidence>
<protein>
    <submittedName>
        <fullName evidence="3">Biotin/lipoyl-binding protein</fullName>
    </submittedName>
</protein>
<reference evidence="3 4" key="1">
    <citation type="journal article" date="2018" name="Int. J. Syst. Evol. Microbiol.">
        <title>Planococcus salinus sp. nov., a moderately halophilic bacterium isolated from a saline-alkali soil.</title>
        <authorList>
            <person name="Gan L."/>
        </authorList>
    </citation>
    <scope>NUCLEOTIDE SEQUENCE [LARGE SCALE GENOMIC DNA]</scope>
    <source>
        <strain evidence="3 4">LCB217</strain>
    </source>
</reference>
<organism evidence="3 4">
    <name type="scientific">Planococcus salinus</name>
    <dbReference type="NCBI Taxonomy" id="1848460"/>
    <lineage>
        <taxon>Bacteria</taxon>
        <taxon>Bacillati</taxon>
        <taxon>Bacillota</taxon>
        <taxon>Bacilli</taxon>
        <taxon>Bacillales</taxon>
        <taxon>Caryophanaceae</taxon>
        <taxon>Planococcus</taxon>
    </lineage>
</organism>
<gene>
    <name evidence="3" type="ORF">EEX84_07055</name>
</gene>
<dbReference type="AlphaFoldDB" id="A0A3M8P8G7"/>
<name>A0A3M8P8G7_9BACL</name>
<keyword evidence="1" id="KW-0092">Biotin</keyword>
<dbReference type="PROSITE" id="PS50968">
    <property type="entry name" value="BIOTINYL_LIPOYL"/>
    <property type="match status" value="1"/>
</dbReference>
<dbReference type="PANTHER" id="PTHR45266">
    <property type="entry name" value="OXALOACETATE DECARBOXYLASE ALPHA CHAIN"/>
    <property type="match status" value="1"/>
</dbReference>
<dbReference type="NCBIfam" id="NF004547">
    <property type="entry name" value="PRK05889.1"/>
    <property type="match status" value="1"/>
</dbReference>
<evidence type="ECO:0000259" key="2">
    <source>
        <dbReference type="PROSITE" id="PS50968"/>
    </source>
</evidence>